<feature type="coiled-coil region" evidence="1">
    <location>
        <begin position="325"/>
        <end position="359"/>
    </location>
</feature>
<dbReference type="Proteomes" id="UP000658258">
    <property type="component" value="Unassembled WGS sequence"/>
</dbReference>
<keyword evidence="3" id="KW-1185">Reference proteome</keyword>
<sequence length="359" mass="39014">MGTDGIGSYDLKINADENFFIETNNTERFRITGVGKVGIGTTSPSQLLTVAGNIKVNSGLFYTDASQVQFGNEAGYWAAVNSRGINTGDWTNSPSYGEFITGSNYNMQFKIQGQTRLFIDKANGNVGIGTSSPNAKLEVNPNGNGNAIGTKDNIDGVSRIYAWNQSSGTNSAAQLMLNAGSSDFGDRGATIQYTSTGNILNIDNTGDPSSVIAFTNRTSTTTAEAMRIHSNGNVGIGTASPNEKLEVNGNALFQGNIESMKVKVTQTPGNWPDYIFSPTYELKPLKEVEQFIQQNRHLPEVPSAKEVEANGLDLGDMEATLLKKIEELTLYVIDQNKRLEKLETENKELKEEIKLIKRN</sequence>
<dbReference type="EMBL" id="BNAG01000001">
    <property type="protein sequence ID" value="GHE56613.1"/>
    <property type="molecule type" value="Genomic_DNA"/>
</dbReference>
<organism evidence="2 3">
    <name type="scientific">Roseivirga thermotolerans</name>
    <dbReference type="NCBI Taxonomy" id="1758176"/>
    <lineage>
        <taxon>Bacteria</taxon>
        <taxon>Pseudomonadati</taxon>
        <taxon>Bacteroidota</taxon>
        <taxon>Cytophagia</taxon>
        <taxon>Cytophagales</taxon>
        <taxon>Roseivirgaceae</taxon>
        <taxon>Roseivirga</taxon>
    </lineage>
</organism>
<keyword evidence="1" id="KW-0175">Coiled coil</keyword>
<evidence type="ECO:0000313" key="2">
    <source>
        <dbReference type="EMBL" id="GHE56613.1"/>
    </source>
</evidence>
<evidence type="ECO:0000313" key="3">
    <source>
        <dbReference type="Proteomes" id="UP000658258"/>
    </source>
</evidence>
<evidence type="ECO:0000256" key="1">
    <source>
        <dbReference type="SAM" id="Coils"/>
    </source>
</evidence>
<accession>A0ABQ3I5M2</accession>
<protein>
    <recommendedName>
        <fullName evidence="4">Peptidase S74 domain-containing protein</fullName>
    </recommendedName>
</protein>
<evidence type="ECO:0008006" key="4">
    <source>
        <dbReference type="Google" id="ProtNLM"/>
    </source>
</evidence>
<reference evidence="3" key="1">
    <citation type="journal article" date="2019" name="Int. J. Syst. Evol. Microbiol.">
        <title>The Global Catalogue of Microorganisms (GCM) 10K type strain sequencing project: providing services to taxonomists for standard genome sequencing and annotation.</title>
        <authorList>
            <consortium name="The Broad Institute Genomics Platform"/>
            <consortium name="The Broad Institute Genome Sequencing Center for Infectious Disease"/>
            <person name="Wu L."/>
            <person name="Ma J."/>
        </authorList>
    </citation>
    <scope>NUCLEOTIDE SEQUENCE [LARGE SCALE GENOMIC DNA]</scope>
    <source>
        <strain evidence="3">CGMCC 1.15111</strain>
    </source>
</reference>
<proteinExistence type="predicted"/>
<name>A0ABQ3I5M2_9BACT</name>
<comment type="caution">
    <text evidence="2">The sequence shown here is derived from an EMBL/GenBank/DDBJ whole genome shotgun (WGS) entry which is preliminary data.</text>
</comment>
<gene>
    <name evidence="2" type="ORF">GCM10011340_09440</name>
</gene>